<dbReference type="PANTHER" id="PTHR30413">
    <property type="entry name" value="INNER MEMBRANE TRANSPORT PERMEASE"/>
    <property type="match status" value="1"/>
</dbReference>
<evidence type="ECO:0000256" key="6">
    <source>
        <dbReference type="ARBA" id="ARBA00022989"/>
    </source>
</evidence>
<accession>A0A3E0HU16</accession>
<feature type="transmembrane region" description="Helical" evidence="8">
    <location>
        <begin position="222"/>
        <end position="240"/>
    </location>
</feature>
<evidence type="ECO:0000256" key="3">
    <source>
        <dbReference type="ARBA" id="ARBA00022448"/>
    </source>
</evidence>
<keyword evidence="5 8" id="KW-0812">Transmembrane</keyword>
<evidence type="ECO:0000256" key="5">
    <source>
        <dbReference type="ARBA" id="ARBA00022692"/>
    </source>
</evidence>
<feature type="transmembrane region" description="Helical" evidence="8">
    <location>
        <begin position="146"/>
        <end position="166"/>
    </location>
</feature>
<sequence length="309" mass="34449">MTPVPSFLVHPSSTIDRPVEPLAPSTRSWSRAFADLRVGFANRQLWAHLGWQDIKQRYRRSVLGPLWITIGMGVTALGTGLLYALILNVDVPTFLPFVTVGFIVWNFLSGCLTEGLQTFITNEGLIKHLPAPLSVYVLRTVWRQTLLLAHNLIVYVLVAAVFFTSISHEYTMSADGSGTHQPGLGWTFFLVVPGFLLVAVNGGWVAMLLGIISTRYRDIPQVINAIIQLLFYATPIVWTTDTLTKQKDLAQSVLNWNPLYHLIQVMRAPLIGQSVDALSWIVCVGMAVVGWGLALVIMKNYRARVSYWV</sequence>
<feature type="domain" description="ABC-2 type transporter transmembrane" evidence="9">
    <location>
        <begin position="47"/>
        <end position="268"/>
    </location>
</feature>
<feature type="transmembrane region" description="Helical" evidence="8">
    <location>
        <begin position="277"/>
        <end position="298"/>
    </location>
</feature>
<dbReference type="EMBL" id="QUNO01000004">
    <property type="protein sequence ID" value="REH50042.1"/>
    <property type="molecule type" value="Genomic_DNA"/>
</dbReference>
<name>A0A3E0HU16_9PSEU</name>
<comment type="caution">
    <text evidence="10">The sequence shown here is derived from an EMBL/GenBank/DDBJ whole genome shotgun (WGS) entry which is preliminary data.</text>
</comment>
<gene>
    <name evidence="10" type="ORF">BCF44_104309</name>
</gene>
<dbReference type="GO" id="GO:0005886">
    <property type="term" value="C:plasma membrane"/>
    <property type="evidence" value="ECO:0007669"/>
    <property type="project" value="UniProtKB-SubCell"/>
</dbReference>
<feature type="transmembrane region" description="Helical" evidence="8">
    <location>
        <begin position="93"/>
        <end position="112"/>
    </location>
</feature>
<feature type="transmembrane region" description="Helical" evidence="8">
    <location>
        <begin position="186"/>
        <end position="210"/>
    </location>
</feature>
<evidence type="ECO:0000256" key="1">
    <source>
        <dbReference type="ARBA" id="ARBA00004651"/>
    </source>
</evidence>
<keyword evidence="7 8" id="KW-0472">Membrane</keyword>
<keyword evidence="11" id="KW-1185">Reference proteome</keyword>
<dbReference type="AlphaFoldDB" id="A0A3E0HU16"/>
<comment type="subcellular location">
    <subcellularLocation>
        <location evidence="1">Cell membrane</location>
        <topology evidence="1">Multi-pass membrane protein</topology>
    </subcellularLocation>
</comment>
<dbReference type="Proteomes" id="UP000256269">
    <property type="component" value="Unassembled WGS sequence"/>
</dbReference>
<dbReference type="GO" id="GO:0015920">
    <property type="term" value="P:lipopolysaccharide transport"/>
    <property type="evidence" value="ECO:0007669"/>
    <property type="project" value="TreeGrafter"/>
</dbReference>
<protein>
    <submittedName>
        <fullName evidence="10">ABC-2 type transport system permease protein</fullName>
    </submittedName>
</protein>
<dbReference type="Pfam" id="PF01061">
    <property type="entry name" value="ABC2_membrane"/>
    <property type="match status" value="1"/>
</dbReference>
<evidence type="ECO:0000259" key="9">
    <source>
        <dbReference type="Pfam" id="PF01061"/>
    </source>
</evidence>
<keyword evidence="3" id="KW-0813">Transport</keyword>
<organism evidence="10 11">
    <name type="scientific">Kutzneria buriramensis</name>
    <dbReference type="NCBI Taxonomy" id="1045776"/>
    <lineage>
        <taxon>Bacteria</taxon>
        <taxon>Bacillati</taxon>
        <taxon>Actinomycetota</taxon>
        <taxon>Actinomycetes</taxon>
        <taxon>Pseudonocardiales</taxon>
        <taxon>Pseudonocardiaceae</taxon>
        <taxon>Kutzneria</taxon>
    </lineage>
</organism>
<evidence type="ECO:0000256" key="4">
    <source>
        <dbReference type="ARBA" id="ARBA00022475"/>
    </source>
</evidence>
<feature type="transmembrane region" description="Helical" evidence="8">
    <location>
        <begin position="62"/>
        <end position="87"/>
    </location>
</feature>
<comment type="similarity">
    <text evidence="2">Belongs to the ABC-2 integral membrane protein family.</text>
</comment>
<dbReference type="GO" id="GO:0140359">
    <property type="term" value="F:ABC-type transporter activity"/>
    <property type="evidence" value="ECO:0007669"/>
    <property type="project" value="InterPro"/>
</dbReference>
<proteinExistence type="inferred from homology"/>
<reference evidence="10 11" key="1">
    <citation type="submission" date="2018-08" db="EMBL/GenBank/DDBJ databases">
        <title>Genomic Encyclopedia of Archaeal and Bacterial Type Strains, Phase II (KMG-II): from individual species to whole genera.</title>
        <authorList>
            <person name="Goeker M."/>
        </authorList>
    </citation>
    <scope>NUCLEOTIDE SEQUENCE [LARGE SCALE GENOMIC DNA]</scope>
    <source>
        <strain evidence="10 11">DSM 45791</strain>
    </source>
</reference>
<evidence type="ECO:0000313" key="11">
    <source>
        <dbReference type="Proteomes" id="UP000256269"/>
    </source>
</evidence>
<evidence type="ECO:0000256" key="8">
    <source>
        <dbReference type="SAM" id="Phobius"/>
    </source>
</evidence>
<dbReference type="PANTHER" id="PTHR30413:SF10">
    <property type="entry name" value="CAPSULE POLYSACCHARIDE EXPORT INNER-MEMBRANE PROTEIN CTRC"/>
    <property type="match status" value="1"/>
</dbReference>
<evidence type="ECO:0000256" key="7">
    <source>
        <dbReference type="ARBA" id="ARBA00023136"/>
    </source>
</evidence>
<keyword evidence="6 8" id="KW-1133">Transmembrane helix</keyword>
<keyword evidence="4" id="KW-1003">Cell membrane</keyword>
<dbReference type="InterPro" id="IPR013525">
    <property type="entry name" value="ABC2_TM"/>
</dbReference>
<evidence type="ECO:0000313" key="10">
    <source>
        <dbReference type="EMBL" id="REH50042.1"/>
    </source>
</evidence>
<evidence type="ECO:0000256" key="2">
    <source>
        <dbReference type="ARBA" id="ARBA00007783"/>
    </source>
</evidence>